<dbReference type="Gene3D" id="3.30.1520.10">
    <property type="entry name" value="Phox-like domain"/>
    <property type="match status" value="1"/>
</dbReference>
<protein>
    <recommendedName>
        <fullName evidence="2">PX domain-containing protein</fullName>
    </recommendedName>
</protein>
<evidence type="ECO:0000313" key="4">
    <source>
        <dbReference type="Proteomes" id="UP001150569"/>
    </source>
</evidence>
<evidence type="ECO:0000256" key="1">
    <source>
        <dbReference type="SAM" id="MobiDB-lite"/>
    </source>
</evidence>
<dbReference type="AlphaFoldDB" id="A0A9W8DYT7"/>
<dbReference type="OrthoDB" id="10254720at2759"/>
<name>A0A9W8DYT7_9FUNG</name>
<accession>A0A9W8DYT7</accession>
<evidence type="ECO:0000313" key="3">
    <source>
        <dbReference type="EMBL" id="KAJ1923991.1"/>
    </source>
</evidence>
<dbReference type="InterPro" id="IPR036871">
    <property type="entry name" value="PX_dom_sf"/>
</dbReference>
<proteinExistence type="predicted"/>
<dbReference type="PROSITE" id="PS50195">
    <property type="entry name" value="PX"/>
    <property type="match status" value="1"/>
</dbReference>
<dbReference type="InterPro" id="IPR001683">
    <property type="entry name" value="PX_dom"/>
</dbReference>
<dbReference type="CDD" id="cd06093">
    <property type="entry name" value="PX_domain"/>
    <property type="match status" value="1"/>
</dbReference>
<dbReference type="PANTHER" id="PTHR10555:SF170">
    <property type="entry name" value="FI18122P1"/>
    <property type="match status" value="1"/>
</dbReference>
<dbReference type="GO" id="GO:0005768">
    <property type="term" value="C:endosome"/>
    <property type="evidence" value="ECO:0007669"/>
    <property type="project" value="TreeGrafter"/>
</dbReference>
<dbReference type="Proteomes" id="UP001150569">
    <property type="component" value="Unassembled WGS sequence"/>
</dbReference>
<dbReference type="Pfam" id="PF00787">
    <property type="entry name" value="PX"/>
    <property type="match status" value="1"/>
</dbReference>
<dbReference type="SMART" id="SM00312">
    <property type="entry name" value="PX"/>
    <property type="match status" value="1"/>
</dbReference>
<evidence type="ECO:0000259" key="2">
    <source>
        <dbReference type="PROSITE" id="PS50195"/>
    </source>
</evidence>
<gene>
    <name evidence="3" type="ORF">IWQ60_005506</name>
</gene>
<sequence length="416" mass="46063">MALHERLQTALNLSYELSVALKAVTDNILIRKVRRIQGPQAPELEDVDVLNADAEDLTLCVRVLKHRAHLRDTAARLAKIQYQCFYDGAKELSPGGASKAELASQGQRLIEAVRDALRTAGELVPTHERVPELTAFLASDLLHAFLDSAHRPTTLHSTTIAEDSDEDAPSMYQSVYNLGASQPTSPDADQLLTRARDRLASFGSATSPPAGSNSDQLLWSQAEMDPDYLSPASAARRRASADLPSAHHLAPHPVSRSVSRDGLVDFTSGDEDDDTDTSGQLSPLTDSELAAQFPDPQPIFATEVTVTDPVRVGFGLQSYVVFKCRAIRPDGTEVSVRRRYTDFENLRRVLARCYRPFRKGIPRLPEKKVIGNFERDFLERRQHGLQYFLSYVVLHPIIGTSPVLKKWFNVSSVPAR</sequence>
<dbReference type="PANTHER" id="PTHR10555">
    <property type="entry name" value="SORTING NEXIN"/>
    <property type="match status" value="1"/>
</dbReference>
<keyword evidence="4" id="KW-1185">Reference proteome</keyword>
<reference evidence="3" key="1">
    <citation type="submission" date="2022-07" db="EMBL/GenBank/DDBJ databases">
        <title>Phylogenomic reconstructions and comparative analyses of Kickxellomycotina fungi.</title>
        <authorList>
            <person name="Reynolds N.K."/>
            <person name="Stajich J.E."/>
            <person name="Barry K."/>
            <person name="Grigoriev I.V."/>
            <person name="Crous P."/>
            <person name="Smith M.E."/>
        </authorList>
    </citation>
    <scope>NUCLEOTIDE SEQUENCE</scope>
    <source>
        <strain evidence="3">RSA 861</strain>
    </source>
</reference>
<dbReference type="EMBL" id="JANBPT010000299">
    <property type="protein sequence ID" value="KAJ1923991.1"/>
    <property type="molecule type" value="Genomic_DNA"/>
</dbReference>
<feature type="domain" description="PX" evidence="2">
    <location>
        <begin position="300"/>
        <end position="415"/>
    </location>
</feature>
<dbReference type="SUPFAM" id="SSF64268">
    <property type="entry name" value="PX domain"/>
    <property type="match status" value="1"/>
</dbReference>
<feature type="region of interest" description="Disordered" evidence="1">
    <location>
        <begin position="232"/>
        <end position="283"/>
    </location>
</feature>
<comment type="caution">
    <text evidence="3">The sequence shown here is derived from an EMBL/GenBank/DDBJ whole genome shotgun (WGS) entry which is preliminary data.</text>
</comment>
<organism evidence="3 4">
    <name type="scientific">Tieghemiomyces parasiticus</name>
    <dbReference type="NCBI Taxonomy" id="78921"/>
    <lineage>
        <taxon>Eukaryota</taxon>
        <taxon>Fungi</taxon>
        <taxon>Fungi incertae sedis</taxon>
        <taxon>Zoopagomycota</taxon>
        <taxon>Kickxellomycotina</taxon>
        <taxon>Dimargaritomycetes</taxon>
        <taxon>Dimargaritales</taxon>
        <taxon>Dimargaritaceae</taxon>
        <taxon>Tieghemiomyces</taxon>
    </lineage>
</organism>
<dbReference type="GO" id="GO:0035091">
    <property type="term" value="F:phosphatidylinositol binding"/>
    <property type="evidence" value="ECO:0007669"/>
    <property type="project" value="InterPro"/>
</dbReference>